<accession>A0A7C3C1J4</accession>
<name>A0A7C3C1J4_9BACT</name>
<protein>
    <submittedName>
        <fullName evidence="1">Uncharacterized protein</fullName>
    </submittedName>
</protein>
<gene>
    <name evidence="1" type="ORF">ENJ67_04575</name>
</gene>
<sequence>MDIAKECRDILTQEGINSQSSIDFDVNGEVMSLTLDYIIDTYMQASAESQLVFYSALKKALESKEMGIEKFFEGMGQLLLMTQLSKKFDLD</sequence>
<reference evidence="1" key="1">
    <citation type="journal article" date="2020" name="mSystems">
        <title>Genome- and Community-Level Interaction Insights into Carbon Utilization and Element Cycling Functions of Hydrothermarchaeota in Hydrothermal Sediment.</title>
        <authorList>
            <person name="Zhou Z."/>
            <person name="Liu Y."/>
            <person name="Xu W."/>
            <person name="Pan J."/>
            <person name="Luo Z.H."/>
            <person name="Li M."/>
        </authorList>
    </citation>
    <scope>NUCLEOTIDE SEQUENCE [LARGE SCALE GENOMIC DNA]</scope>
    <source>
        <strain evidence="1">HyVt-507</strain>
    </source>
</reference>
<dbReference type="Proteomes" id="UP000886390">
    <property type="component" value="Unassembled WGS sequence"/>
</dbReference>
<dbReference type="EMBL" id="DRNH01000245">
    <property type="protein sequence ID" value="HFB53987.1"/>
    <property type="molecule type" value="Genomic_DNA"/>
</dbReference>
<dbReference type="AlphaFoldDB" id="A0A7C3C1J4"/>
<organism evidence="1">
    <name type="scientific">Sulfurimonas autotrophica</name>
    <dbReference type="NCBI Taxonomy" id="202747"/>
    <lineage>
        <taxon>Bacteria</taxon>
        <taxon>Pseudomonadati</taxon>
        <taxon>Campylobacterota</taxon>
        <taxon>Epsilonproteobacteria</taxon>
        <taxon>Campylobacterales</taxon>
        <taxon>Sulfurimonadaceae</taxon>
        <taxon>Sulfurimonas</taxon>
    </lineage>
</organism>
<comment type="caution">
    <text evidence="1">The sequence shown here is derived from an EMBL/GenBank/DDBJ whole genome shotgun (WGS) entry which is preliminary data.</text>
</comment>
<proteinExistence type="predicted"/>
<evidence type="ECO:0000313" key="1">
    <source>
        <dbReference type="EMBL" id="HFB53987.1"/>
    </source>
</evidence>